<feature type="transmembrane region" description="Helical" evidence="2">
    <location>
        <begin position="101"/>
        <end position="123"/>
    </location>
</feature>
<evidence type="ECO:0000256" key="1">
    <source>
        <dbReference type="SAM" id="MobiDB-lite"/>
    </source>
</evidence>
<reference evidence="4" key="2">
    <citation type="journal article" date="2015" name="PLoS Genet.">
        <title>The dynamic genome and transcriptome of the human fungal pathogen Blastomyces and close relative Emmonsia.</title>
        <authorList>
            <person name="Munoz J.F."/>
            <person name="Gauthier G.M."/>
            <person name="Desjardins C.A."/>
            <person name="Gallo J.E."/>
            <person name="Holder J."/>
            <person name="Sullivan T.D."/>
            <person name="Marty A.J."/>
            <person name="Carmen J.C."/>
            <person name="Chen Z."/>
            <person name="Ding L."/>
            <person name="Gujja S."/>
            <person name="Magrini V."/>
            <person name="Misas E."/>
            <person name="Mitreva M."/>
            <person name="Priest M."/>
            <person name="Saif S."/>
            <person name="Whiston E.A."/>
            <person name="Young S."/>
            <person name="Zeng Q."/>
            <person name="Goldman W.E."/>
            <person name="Mardis E.R."/>
            <person name="Taylor J.W."/>
            <person name="McEwen J.G."/>
            <person name="Clay O.K."/>
            <person name="Klein B.S."/>
            <person name="Cuomo C.A."/>
        </authorList>
    </citation>
    <scope>NUCLEOTIDE SEQUENCE [LARGE SCALE GENOMIC DNA]</scope>
    <source>
        <strain evidence="4">ER-3 / ATCC MYA-2586</strain>
    </source>
</reference>
<gene>
    <name evidence="3" type="ORF">BDCG_05158</name>
</gene>
<organism evidence="3 4">
    <name type="scientific">Ajellomyces dermatitidis (strain ER-3 / ATCC MYA-2586)</name>
    <name type="common">Blastomyces dermatitidis</name>
    <dbReference type="NCBI Taxonomy" id="559297"/>
    <lineage>
        <taxon>Eukaryota</taxon>
        <taxon>Fungi</taxon>
        <taxon>Dikarya</taxon>
        <taxon>Ascomycota</taxon>
        <taxon>Pezizomycotina</taxon>
        <taxon>Eurotiomycetes</taxon>
        <taxon>Eurotiomycetidae</taxon>
        <taxon>Onygenales</taxon>
        <taxon>Ajellomycetaceae</taxon>
        <taxon>Blastomyces</taxon>
    </lineage>
</organism>
<feature type="region of interest" description="Disordered" evidence="1">
    <location>
        <begin position="18"/>
        <end position="90"/>
    </location>
</feature>
<dbReference type="RefSeq" id="XP_045281142.1">
    <property type="nucleotide sequence ID" value="XM_045420825.1"/>
</dbReference>
<name>A0ABX2VW87_AJEDR</name>
<accession>A0ABX2VW87</accession>
<proteinExistence type="predicted"/>
<dbReference type="EMBL" id="EQ999977">
    <property type="protein sequence ID" value="OAT01415.1"/>
    <property type="molecule type" value="Genomic_DNA"/>
</dbReference>
<feature type="region of interest" description="Disordered" evidence="1">
    <location>
        <begin position="224"/>
        <end position="255"/>
    </location>
</feature>
<evidence type="ECO:0000256" key="2">
    <source>
        <dbReference type="SAM" id="Phobius"/>
    </source>
</evidence>
<evidence type="ECO:0000313" key="3">
    <source>
        <dbReference type="EMBL" id="OAT01414.1"/>
    </source>
</evidence>
<keyword evidence="2" id="KW-1133">Transmembrane helix</keyword>
<dbReference type="EMBL" id="EQ999977">
    <property type="protein sequence ID" value="OAT01414.1"/>
    <property type="molecule type" value="Genomic_DNA"/>
</dbReference>
<reference evidence="3" key="1">
    <citation type="submission" date="2009-02" db="EMBL/GenBank/DDBJ databases">
        <title>The Genome Sequence of Blastomyces dermatitidis strain ER-3.</title>
        <authorList>
            <consortium name="The Broad Institute Genome Sequencing Platform"/>
            <consortium name="Broad Institute Microbial Sequencing Center."/>
            <person name="Champion M."/>
            <person name="Cuomo C."/>
            <person name="Ma L.-J."/>
            <person name="Henn M.R."/>
            <person name="Klein B."/>
            <person name="Goldman B."/>
            <person name="Young S."/>
            <person name="Kodira C.D."/>
            <person name="Zeng Q."/>
            <person name="Koehrsen M."/>
            <person name="Alvarado L."/>
            <person name="Berlin A.M."/>
            <person name="Heiman D.I."/>
            <person name="Hepburn T.A."/>
            <person name="Saif S."/>
            <person name="Shea T.D."/>
            <person name="Shenoy N."/>
            <person name="Sykes S."/>
            <person name="Galagan J."/>
            <person name="Nusbaum C."/>
            <person name="Birren B."/>
        </authorList>
    </citation>
    <scope>NUCLEOTIDE SEQUENCE</scope>
    <source>
        <strain evidence="3">ER-3</strain>
    </source>
</reference>
<evidence type="ECO:0000313" key="4">
    <source>
        <dbReference type="Proteomes" id="UP000002039"/>
    </source>
</evidence>
<dbReference type="RefSeq" id="XP_045281141.1">
    <property type="nucleotide sequence ID" value="XM_045420824.1"/>
</dbReference>
<keyword evidence="4" id="KW-1185">Reference proteome</keyword>
<feature type="compositionally biased region" description="Polar residues" evidence="1">
    <location>
        <begin position="70"/>
        <end position="83"/>
    </location>
</feature>
<keyword evidence="2" id="KW-0472">Membrane</keyword>
<sequence length="301" mass="32842">MPSDTSIQQSLLDTIERSFYQKLPSDSHQSESQRTDLHPLEKDQGILPISSSLDHSYQPHPITPERLESTNDTPPLRPSQQQAPEHHQGPFSYPTSGLIFMLRWGCAILTVAATILFGIWAPLSYQETKNANKDHDEMQRALIKSAKSANDIATSALEAAFLQLQIATAQASVIENLQTQLAAMGQVALLQFCNAQTRGDFAPCSSFINSAQLASLVSQIATPTSTPTPTITRPAPTDSAPPRPSHHTPSTGDNYLENRSGMSIASILGIVFGGTAAIGILTGFFVWRYQRGRLVASRRYQ</sequence>
<feature type="compositionally biased region" description="Basic and acidic residues" evidence="1">
    <location>
        <begin position="28"/>
        <end position="44"/>
    </location>
</feature>
<dbReference type="GeneID" id="69027209"/>
<keyword evidence="2" id="KW-0812">Transmembrane</keyword>
<feature type="transmembrane region" description="Helical" evidence="2">
    <location>
        <begin position="264"/>
        <end position="289"/>
    </location>
</feature>
<feature type="compositionally biased region" description="Low complexity" evidence="1">
    <location>
        <begin position="224"/>
        <end position="237"/>
    </location>
</feature>
<protein>
    <submittedName>
        <fullName evidence="3">Uncharacterized protein</fullName>
    </submittedName>
</protein>
<dbReference type="Proteomes" id="UP000002039">
    <property type="component" value="Unassembled WGS sequence"/>
</dbReference>